<protein>
    <recommendedName>
        <fullName evidence="1">DNA primase/polymerase bifunctional N-terminal domain-containing protein</fullName>
    </recommendedName>
</protein>
<dbReference type="EMBL" id="BART01024389">
    <property type="protein sequence ID" value="GAH03715.1"/>
    <property type="molecule type" value="Genomic_DNA"/>
</dbReference>
<comment type="caution">
    <text evidence="2">The sequence shown here is derived from an EMBL/GenBank/DDBJ whole genome shotgun (WGS) entry which is preliminary data.</text>
</comment>
<proteinExistence type="predicted"/>
<evidence type="ECO:0000259" key="1">
    <source>
        <dbReference type="Pfam" id="PF09250"/>
    </source>
</evidence>
<sequence>MTISENSTENRSHLRPTKNECLNYCKDNGLNQILLKEQAKEPIGAWRRYQTEITTDLMFERLKRSNINYGVVCGSISDNLVVLDIDLKKLFDPFKEIYREIIGIELLDDTFVVESSNGKIHAYFRISDNVIIETHNSESIYGFSERGEGSYVVG</sequence>
<dbReference type="SUPFAM" id="SSF56747">
    <property type="entry name" value="Prim-pol domain"/>
    <property type="match status" value="1"/>
</dbReference>
<evidence type="ECO:0000313" key="2">
    <source>
        <dbReference type="EMBL" id="GAH03715.1"/>
    </source>
</evidence>
<gene>
    <name evidence="2" type="ORF">S01H4_44072</name>
</gene>
<feature type="non-terminal residue" evidence="2">
    <location>
        <position position="154"/>
    </location>
</feature>
<reference evidence="2" key="1">
    <citation type="journal article" date="2014" name="Front. Microbiol.">
        <title>High frequency of phylogenetically diverse reductive dehalogenase-homologous genes in deep subseafloor sedimentary metagenomes.</title>
        <authorList>
            <person name="Kawai M."/>
            <person name="Futagami T."/>
            <person name="Toyoda A."/>
            <person name="Takaki Y."/>
            <person name="Nishi S."/>
            <person name="Hori S."/>
            <person name="Arai W."/>
            <person name="Tsubouchi T."/>
            <person name="Morono Y."/>
            <person name="Uchiyama I."/>
            <person name="Ito T."/>
            <person name="Fujiyama A."/>
            <person name="Inagaki F."/>
            <person name="Takami H."/>
        </authorList>
    </citation>
    <scope>NUCLEOTIDE SEQUENCE</scope>
    <source>
        <strain evidence="2">Expedition CK06-06</strain>
    </source>
</reference>
<dbReference type="InterPro" id="IPR015330">
    <property type="entry name" value="DNA_primase/pol_bifunc_N"/>
</dbReference>
<dbReference type="Pfam" id="PF09250">
    <property type="entry name" value="Prim-Pol"/>
    <property type="match status" value="1"/>
</dbReference>
<organism evidence="2">
    <name type="scientific">marine sediment metagenome</name>
    <dbReference type="NCBI Taxonomy" id="412755"/>
    <lineage>
        <taxon>unclassified sequences</taxon>
        <taxon>metagenomes</taxon>
        <taxon>ecological metagenomes</taxon>
    </lineage>
</organism>
<dbReference type="AlphaFoldDB" id="X1D604"/>
<accession>X1D604</accession>
<name>X1D604_9ZZZZ</name>
<feature type="domain" description="DNA primase/polymerase bifunctional N-terminal" evidence="1">
    <location>
        <begin position="23"/>
        <end position="153"/>
    </location>
</feature>